<keyword evidence="1" id="KW-0472">Membrane</keyword>
<comment type="caution">
    <text evidence="2">The sequence shown here is derived from an EMBL/GenBank/DDBJ whole genome shotgun (WGS) entry which is preliminary data.</text>
</comment>
<accession>A0A6L9EGN9</accession>
<evidence type="ECO:0000313" key="2">
    <source>
        <dbReference type="EMBL" id="NAS13688.1"/>
    </source>
</evidence>
<dbReference type="Proteomes" id="UP000475249">
    <property type="component" value="Unassembled WGS sequence"/>
</dbReference>
<evidence type="ECO:0000256" key="1">
    <source>
        <dbReference type="SAM" id="Phobius"/>
    </source>
</evidence>
<dbReference type="AlphaFoldDB" id="A0A6L9EGN9"/>
<feature type="transmembrane region" description="Helical" evidence="1">
    <location>
        <begin position="12"/>
        <end position="34"/>
    </location>
</feature>
<name>A0A6L9EGN9_9FLAO</name>
<gene>
    <name evidence="2" type="ORF">GTQ38_16865</name>
</gene>
<proteinExistence type="predicted"/>
<sequence length="97" mass="10587">MNTKQPPKSFDEVSMTFIALIFISIILSISIALMADISPSSGHGGFIYIIIPGLIGLLSLLVYVVLIAIKPRFKYIFGIAFILANLIAGYVMMNSTF</sequence>
<organism evidence="2 3">
    <name type="scientific">Poritiphilus flavus</name>
    <dbReference type="NCBI Taxonomy" id="2697053"/>
    <lineage>
        <taxon>Bacteria</taxon>
        <taxon>Pseudomonadati</taxon>
        <taxon>Bacteroidota</taxon>
        <taxon>Flavobacteriia</taxon>
        <taxon>Flavobacteriales</taxon>
        <taxon>Flavobacteriaceae</taxon>
        <taxon>Poritiphilus</taxon>
    </lineage>
</organism>
<dbReference type="EMBL" id="WXYO01000007">
    <property type="protein sequence ID" value="NAS13688.1"/>
    <property type="molecule type" value="Genomic_DNA"/>
</dbReference>
<dbReference type="RefSeq" id="WP_161436716.1">
    <property type="nucleotide sequence ID" value="NZ_WXYO01000007.1"/>
</dbReference>
<protein>
    <submittedName>
        <fullName evidence="2">Uncharacterized protein</fullName>
    </submittedName>
</protein>
<feature type="transmembrane region" description="Helical" evidence="1">
    <location>
        <begin position="75"/>
        <end position="93"/>
    </location>
</feature>
<feature type="transmembrane region" description="Helical" evidence="1">
    <location>
        <begin position="46"/>
        <end position="68"/>
    </location>
</feature>
<evidence type="ECO:0000313" key="3">
    <source>
        <dbReference type="Proteomes" id="UP000475249"/>
    </source>
</evidence>
<keyword evidence="3" id="KW-1185">Reference proteome</keyword>
<keyword evidence="1" id="KW-0812">Transmembrane</keyword>
<keyword evidence="1" id="KW-1133">Transmembrane helix</keyword>
<reference evidence="2 3" key="1">
    <citation type="submission" date="2020-01" db="EMBL/GenBank/DDBJ databases">
        <title>Bacteria diversity of Porities sp.</title>
        <authorList>
            <person name="Wang G."/>
        </authorList>
    </citation>
    <scope>NUCLEOTIDE SEQUENCE [LARGE SCALE GENOMIC DNA]</scope>
    <source>
        <strain evidence="2 3">R33</strain>
    </source>
</reference>